<feature type="binding site" evidence="9">
    <location>
        <position position="378"/>
    </location>
    <ligand>
        <name>NAD(+)</name>
        <dbReference type="ChEBI" id="CHEBI:57540"/>
    </ligand>
</feature>
<dbReference type="SUPFAM" id="SSF51735">
    <property type="entry name" value="NAD(P)-binding Rossmann-fold domains"/>
    <property type="match status" value="1"/>
</dbReference>
<dbReference type="InterPro" id="IPR001732">
    <property type="entry name" value="UDP-Glc/GDP-Man_DH_N"/>
</dbReference>
<accession>A0A9P7YGY4</accession>
<dbReference type="FunFam" id="1.20.5.100:FF:000001">
    <property type="entry name" value="UDP-glucose 6-dehydrogenase"/>
    <property type="match status" value="1"/>
</dbReference>
<feature type="binding site" evidence="9">
    <location>
        <position position="264"/>
    </location>
    <ligand>
        <name>NAD(+)</name>
        <dbReference type="ChEBI" id="CHEBI:57540"/>
    </ligand>
</feature>
<keyword evidence="5 9" id="KW-0520">NAD</keyword>
<evidence type="ECO:0000256" key="4">
    <source>
        <dbReference type="ARBA" id="ARBA00023002"/>
    </source>
</evidence>
<reference evidence="12" key="1">
    <citation type="journal article" date="2021" name="IMA Fungus">
        <title>Genomic characterization of three marine fungi, including Emericellopsis atlantica sp. nov. with signatures of a generalist lifestyle and marine biomass degradation.</title>
        <authorList>
            <person name="Hagestad O.C."/>
            <person name="Hou L."/>
            <person name="Andersen J.H."/>
            <person name="Hansen E.H."/>
            <person name="Altermark B."/>
            <person name="Li C."/>
            <person name="Kuhnert E."/>
            <person name="Cox R.J."/>
            <person name="Crous P.W."/>
            <person name="Spatafora J.W."/>
            <person name="Lail K."/>
            <person name="Amirebrahimi M."/>
            <person name="Lipzen A."/>
            <person name="Pangilinan J."/>
            <person name="Andreopoulos W."/>
            <person name="Hayes R.D."/>
            <person name="Ng V."/>
            <person name="Grigoriev I.V."/>
            <person name="Jackson S.A."/>
            <person name="Sutton T.D.S."/>
            <person name="Dobson A.D.W."/>
            <person name="Rama T."/>
        </authorList>
    </citation>
    <scope>NUCLEOTIDE SEQUENCE</scope>
    <source>
        <strain evidence="12">TRa018bII</strain>
    </source>
</reference>
<dbReference type="GO" id="GO:0000271">
    <property type="term" value="P:polysaccharide biosynthetic process"/>
    <property type="evidence" value="ECO:0007669"/>
    <property type="project" value="InterPro"/>
</dbReference>
<evidence type="ECO:0000256" key="6">
    <source>
        <dbReference type="ARBA" id="ARBA00047473"/>
    </source>
</evidence>
<comment type="catalytic activity">
    <reaction evidence="6">
        <text>UDP-alpha-D-glucose + 2 NAD(+) + H2O = UDP-alpha-D-glucuronate + 2 NADH + 3 H(+)</text>
        <dbReference type="Rhea" id="RHEA:23596"/>
        <dbReference type="ChEBI" id="CHEBI:15377"/>
        <dbReference type="ChEBI" id="CHEBI:15378"/>
        <dbReference type="ChEBI" id="CHEBI:57540"/>
        <dbReference type="ChEBI" id="CHEBI:57945"/>
        <dbReference type="ChEBI" id="CHEBI:58052"/>
        <dbReference type="ChEBI" id="CHEBI:58885"/>
        <dbReference type="EC" id="1.1.1.22"/>
    </reaction>
</comment>
<evidence type="ECO:0000256" key="7">
    <source>
        <dbReference type="PIRSR" id="PIRSR500134-1"/>
    </source>
</evidence>
<sequence length="648" mass="70704">MEGSLLPAPALPIEAEESLLDSSTAPTSPEGSLTFSPVLKALKFQDALEGNSKGQRKTRHSKPGTRVYPLPGQCLVKNVCCIGAGYVGGPTAAMIALQNPQIMVTVVDKDPARIRKWNTKHLPIHEPGLHDIIRIVRDGSRESPFINERMHFASRNHEPLSIPARSPNLIFSTEVSRSISEADVILIAVNTPTKRRGLGAGSATDVTALEAVSREVAIHAKAGAIIVEKSTVPCRTADTIKTILHAHRPDVDFEILSNPEFLAEGTAMKDLLLPDRVIIGSSPTASGKRSAAALSSVYESWIPRSRIVTMNTWSAELSKLVANAILAQRISSINSISAICEATGADIDEVATGIGLDPRIGSKFLGAGVGFGGSCFKKDILSLTYLAESLGLPEVGDYWQQVLDINEWQRERFTRRIVRSFNGTLVGKKLTILGYAFKKDTQDTRESPSLECIKFLLEEVPSEIAIYDPCCNPATVTEELRRSIGAHVLKENGGPMEVYEDAYRACEGSHGVVIMTDADEFKTSPTPSLSKTTRETAIQDPRPFPHPEPTESEIFALQRYLSGTLAAHDPLERFVDEPECESGCVECEREGKRNDSIAFPARRLDWNRIAYHLQTPKCAFDGRGVIDRGVLEGFGVRVESIGKSVRGW</sequence>
<dbReference type="PANTHER" id="PTHR11374:SF3">
    <property type="entry name" value="UDP-GLUCOSE 6-DEHYDROGENASE"/>
    <property type="match status" value="1"/>
</dbReference>
<dbReference type="InterPro" id="IPR017476">
    <property type="entry name" value="UDP-Glc/GDP-Man"/>
</dbReference>
<evidence type="ECO:0000256" key="9">
    <source>
        <dbReference type="PIRSR" id="PIRSR500134-3"/>
    </source>
</evidence>
<evidence type="ECO:0000256" key="1">
    <source>
        <dbReference type="ARBA" id="ARBA00004701"/>
    </source>
</evidence>
<feature type="binding site" evidence="9">
    <location>
        <position position="445"/>
    </location>
    <ligand>
        <name>NAD(+)</name>
        <dbReference type="ChEBI" id="CHEBI:57540"/>
    </ligand>
</feature>
<dbReference type="Pfam" id="PF00984">
    <property type="entry name" value="UDPG_MGDP_dh"/>
    <property type="match status" value="1"/>
</dbReference>
<feature type="region of interest" description="Disordered" evidence="10">
    <location>
        <begin position="521"/>
        <end position="546"/>
    </location>
</feature>
<feature type="binding site" evidence="9">
    <location>
        <position position="113"/>
    </location>
    <ligand>
        <name>NAD(+)</name>
        <dbReference type="ChEBI" id="CHEBI:57540"/>
    </ligand>
</feature>
<comment type="similarity">
    <text evidence="2">Belongs to the UDP-glucose/GDP-mannose dehydrogenase family.</text>
</comment>
<feature type="binding site" evidence="9">
    <location>
        <position position="191"/>
    </location>
    <ligand>
        <name>NAD(+)</name>
        <dbReference type="ChEBI" id="CHEBI:57540"/>
    </ligand>
</feature>
<dbReference type="FunFam" id="3.40.50.720:FF:000032">
    <property type="entry name" value="UDP-glucose 6-dehydrogenase"/>
    <property type="match status" value="1"/>
</dbReference>
<comment type="pathway">
    <text evidence="1">Nucleotide-sugar biosynthesis; UDP-alpha-D-glucuronate biosynthesis; UDP-alpha-D-glucuronate from UDP-alpha-D-glucose: step 1/1.</text>
</comment>
<name>A0A9P7YGY4_9HELO</name>
<dbReference type="InterPro" id="IPR036220">
    <property type="entry name" value="UDP-Glc/GDP-Man_DH_C_sf"/>
</dbReference>
<dbReference type="InterPro" id="IPR008927">
    <property type="entry name" value="6-PGluconate_DH-like_C_sf"/>
</dbReference>
<dbReference type="InterPro" id="IPR014027">
    <property type="entry name" value="UDP-Glc/GDP-Man_DH_C"/>
</dbReference>
<evidence type="ECO:0000313" key="13">
    <source>
        <dbReference type="Proteomes" id="UP000824998"/>
    </source>
</evidence>
<feature type="binding site" evidence="8">
    <location>
        <begin position="364"/>
        <end position="368"/>
    </location>
    <ligand>
        <name>substrate</name>
    </ligand>
</feature>
<dbReference type="EMBL" id="MU251526">
    <property type="protein sequence ID" value="KAG9232880.1"/>
    <property type="molecule type" value="Genomic_DNA"/>
</dbReference>
<dbReference type="AlphaFoldDB" id="A0A9P7YGY4"/>
<dbReference type="Pfam" id="PF03721">
    <property type="entry name" value="UDPG_MGDP_dh_N"/>
    <property type="match status" value="2"/>
</dbReference>
<feature type="domain" description="UDP-glucose/GDP-mannose dehydrogenase C-terminal" evidence="11">
    <location>
        <begin position="431"/>
        <end position="547"/>
    </location>
</feature>
<dbReference type="PIRSF" id="PIRSF500134">
    <property type="entry name" value="UDPglc_DH_bac"/>
    <property type="match status" value="1"/>
</dbReference>
<dbReference type="OrthoDB" id="5059218at2759"/>
<dbReference type="InterPro" id="IPR028357">
    <property type="entry name" value="UDPglc_DH_bac"/>
</dbReference>
<dbReference type="InterPro" id="IPR028356">
    <property type="entry name" value="UDPglc_DH_euk"/>
</dbReference>
<evidence type="ECO:0000256" key="5">
    <source>
        <dbReference type="ARBA" id="ARBA00023027"/>
    </source>
</evidence>
<dbReference type="InterPro" id="IPR014026">
    <property type="entry name" value="UDP-Glc/GDP-Man_DH_dimer"/>
</dbReference>
<evidence type="ECO:0000256" key="3">
    <source>
        <dbReference type="ARBA" id="ARBA00012954"/>
    </source>
</evidence>
<proteinExistence type="inferred from homology"/>
<feature type="binding site" evidence="8">
    <location>
        <position position="319"/>
    </location>
    <ligand>
        <name>substrate</name>
    </ligand>
</feature>
<dbReference type="NCBIfam" id="TIGR03026">
    <property type="entry name" value="NDP-sugDHase"/>
    <property type="match status" value="1"/>
</dbReference>
<feature type="binding site" evidence="9">
    <location>
        <position position="231"/>
    </location>
    <ligand>
        <name>NAD(+)</name>
        <dbReference type="ChEBI" id="CHEBI:57540"/>
    </ligand>
</feature>
<evidence type="ECO:0000256" key="10">
    <source>
        <dbReference type="SAM" id="MobiDB-lite"/>
    </source>
</evidence>
<feature type="binding site" evidence="8">
    <location>
        <begin position="261"/>
        <end position="264"/>
    </location>
    <ligand>
        <name>substrate</name>
    </ligand>
</feature>
<feature type="active site" description="Nucleophile" evidence="7">
    <location>
        <position position="375"/>
    </location>
</feature>
<dbReference type="GO" id="GO:0003979">
    <property type="term" value="F:UDP-glucose 6-dehydrogenase activity"/>
    <property type="evidence" value="ECO:0007669"/>
    <property type="project" value="UniProtKB-EC"/>
</dbReference>
<dbReference type="InterPro" id="IPR036291">
    <property type="entry name" value="NAD(P)-bd_dom_sf"/>
</dbReference>
<keyword evidence="13" id="KW-1185">Reference proteome</keyword>
<organism evidence="12 13">
    <name type="scientific">Amylocarpus encephaloides</name>
    <dbReference type="NCBI Taxonomy" id="45428"/>
    <lineage>
        <taxon>Eukaryota</taxon>
        <taxon>Fungi</taxon>
        <taxon>Dikarya</taxon>
        <taxon>Ascomycota</taxon>
        <taxon>Pezizomycotina</taxon>
        <taxon>Leotiomycetes</taxon>
        <taxon>Helotiales</taxon>
        <taxon>Helotiales incertae sedis</taxon>
        <taxon>Amylocarpus</taxon>
    </lineage>
</organism>
<evidence type="ECO:0000256" key="2">
    <source>
        <dbReference type="ARBA" id="ARBA00006601"/>
    </source>
</evidence>
<feature type="binding site" evidence="8">
    <location>
        <position position="372"/>
    </location>
    <ligand>
        <name>substrate</name>
    </ligand>
</feature>
<dbReference type="SUPFAM" id="SSF48179">
    <property type="entry name" value="6-phosphogluconate dehydrogenase C-terminal domain-like"/>
    <property type="match status" value="1"/>
</dbReference>
<keyword evidence="4" id="KW-0560">Oxidoreductase</keyword>
<dbReference type="SMART" id="SM00984">
    <property type="entry name" value="UDPG_MGDP_dh_C"/>
    <property type="match status" value="1"/>
</dbReference>
<feature type="binding site" evidence="8">
    <location>
        <position position="438"/>
    </location>
    <ligand>
        <name>substrate</name>
    </ligand>
</feature>
<evidence type="ECO:0000256" key="8">
    <source>
        <dbReference type="PIRSR" id="PIRSR500134-2"/>
    </source>
</evidence>
<dbReference type="GO" id="GO:0006024">
    <property type="term" value="P:glycosaminoglycan biosynthetic process"/>
    <property type="evidence" value="ECO:0007669"/>
    <property type="project" value="TreeGrafter"/>
</dbReference>
<dbReference type="Gene3D" id="3.40.50.720">
    <property type="entry name" value="NAD(P)-binding Rossmann-like Domain"/>
    <property type="match status" value="2"/>
</dbReference>
<comment type="caution">
    <text evidence="12">The sequence shown here is derived from an EMBL/GenBank/DDBJ whole genome shotgun (WGS) entry which is preliminary data.</text>
</comment>
<dbReference type="GO" id="GO:0005634">
    <property type="term" value="C:nucleus"/>
    <property type="evidence" value="ECO:0007669"/>
    <property type="project" value="TreeGrafter"/>
</dbReference>
<protein>
    <recommendedName>
        <fullName evidence="3">UDP-glucose 6-dehydrogenase</fullName>
        <ecNumber evidence="3">1.1.1.22</ecNumber>
    </recommendedName>
</protein>
<dbReference type="SUPFAM" id="SSF52413">
    <property type="entry name" value="UDP-glucose/GDP-mannose dehydrogenase C-terminal domain"/>
    <property type="match status" value="1"/>
</dbReference>
<gene>
    <name evidence="12" type="ORF">BJ875DRAFT_379790</name>
</gene>
<feature type="binding site" evidence="9">
    <location>
        <position position="108"/>
    </location>
    <ligand>
        <name>NAD(+)</name>
        <dbReference type="ChEBI" id="CHEBI:57540"/>
    </ligand>
</feature>
<dbReference type="Proteomes" id="UP000824998">
    <property type="component" value="Unassembled WGS sequence"/>
</dbReference>
<dbReference type="EC" id="1.1.1.22" evidence="3"/>
<dbReference type="Pfam" id="PF03720">
    <property type="entry name" value="UDPG_MGDP_dh_C"/>
    <property type="match status" value="1"/>
</dbReference>
<evidence type="ECO:0000259" key="11">
    <source>
        <dbReference type="SMART" id="SM00984"/>
    </source>
</evidence>
<dbReference type="PIRSF" id="PIRSF000124">
    <property type="entry name" value="UDPglc_GDPman_dh"/>
    <property type="match status" value="1"/>
</dbReference>
<dbReference type="PANTHER" id="PTHR11374">
    <property type="entry name" value="UDP-GLUCOSE DEHYDROGENASE/UDP-MANNAC DEHYDROGENASE"/>
    <property type="match status" value="1"/>
</dbReference>
<evidence type="ECO:0000313" key="12">
    <source>
        <dbReference type="EMBL" id="KAG9232880.1"/>
    </source>
</evidence>
<dbReference type="GO" id="GO:0051287">
    <property type="term" value="F:NAD binding"/>
    <property type="evidence" value="ECO:0007669"/>
    <property type="project" value="InterPro"/>
</dbReference>
<dbReference type="Gene3D" id="1.20.5.100">
    <property type="entry name" value="Cytochrome c1, transmembrane anchor, C-terminal"/>
    <property type="match status" value="1"/>
</dbReference>